<evidence type="ECO:0000313" key="6">
    <source>
        <dbReference type="EMBL" id="HIU39821.1"/>
    </source>
</evidence>
<keyword evidence="3" id="KW-0238">DNA-binding</keyword>
<dbReference type="PANTHER" id="PTHR30349:SF64">
    <property type="entry name" value="PROPHAGE INTEGRASE INTD-RELATED"/>
    <property type="match status" value="1"/>
</dbReference>
<evidence type="ECO:0000256" key="2">
    <source>
        <dbReference type="ARBA" id="ARBA00022908"/>
    </source>
</evidence>
<accession>A0A9D1LIB6</accession>
<dbReference type="GO" id="GO:0003677">
    <property type="term" value="F:DNA binding"/>
    <property type="evidence" value="ECO:0007669"/>
    <property type="project" value="UniProtKB-KW"/>
</dbReference>
<sequence>MNLKIYEKTNYPGIYRNKKNKNYIVDISAGNKEFDVGRNRTTISTLNGKKGGPKILKISEALNIQRNPEFLDMVKFSSNHNTLTKDVINEYLDWCLYNDKQDYSTVKKKKSKFKVWVTPYIGNKKIKDISEKDIISIHKILENSSLSNESKRNIHKDMAALFNWCVNEKIIRISPIKKVKNFPKEKTEMSYWTPDEFKKFRDYLDTQETYWAKLIHLITTIGISLGDRIGETRVLRFSSIKGNQIEIAHSINYDTRSKDKDGSTKNFQSQRLVDISESIINEINDFKKIIELNFPVEVKNNDYIFMNPVTKEPYSDSILRKHFYKYCDLANVKRIRLYDLRHTSVALLMELGWELYHISERLGHKNYSTTVEKYGHLSNEIKQKIANSIDKFL</sequence>
<dbReference type="InterPro" id="IPR050090">
    <property type="entry name" value="Tyrosine_recombinase_XerCD"/>
</dbReference>
<dbReference type="InterPro" id="IPR002104">
    <property type="entry name" value="Integrase_catalytic"/>
</dbReference>
<comment type="caution">
    <text evidence="6">The sequence shown here is derived from an EMBL/GenBank/DDBJ whole genome shotgun (WGS) entry which is preliminary data.</text>
</comment>
<dbReference type="PANTHER" id="PTHR30349">
    <property type="entry name" value="PHAGE INTEGRASE-RELATED"/>
    <property type="match status" value="1"/>
</dbReference>
<comment type="similarity">
    <text evidence="1">Belongs to the 'phage' integrase family.</text>
</comment>
<evidence type="ECO:0000259" key="5">
    <source>
        <dbReference type="PROSITE" id="PS51898"/>
    </source>
</evidence>
<dbReference type="Gene3D" id="1.10.150.130">
    <property type="match status" value="1"/>
</dbReference>
<keyword evidence="4" id="KW-0233">DNA recombination</keyword>
<dbReference type="InterPro" id="IPR011010">
    <property type="entry name" value="DNA_brk_join_enz"/>
</dbReference>
<name>A0A9D1LIB6_9FIRM</name>
<proteinExistence type="inferred from homology"/>
<reference evidence="6" key="1">
    <citation type="submission" date="2020-10" db="EMBL/GenBank/DDBJ databases">
        <authorList>
            <person name="Gilroy R."/>
        </authorList>
    </citation>
    <scope>NUCLEOTIDE SEQUENCE</scope>
    <source>
        <strain evidence="6">CHK193-30670</strain>
    </source>
</reference>
<dbReference type="InterPro" id="IPR004107">
    <property type="entry name" value="Integrase_SAM-like_N"/>
</dbReference>
<feature type="domain" description="Tyr recombinase" evidence="5">
    <location>
        <begin position="187"/>
        <end position="387"/>
    </location>
</feature>
<keyword evidence="2" id="KW-0229">DNA integration</keyword>
<dbReference type="PROSITE" id="PS51898">
    <property type="entry name" value="TYR_RECOMBINASE"/>
    <property type="match status" value="1"/>
</dbReference>
<dbReference type="AlphaFoldDB" id="A0A9D1LIB6"/>
<organism evidence="6 7">
    <name type="scientific">Candidatus Aphodocola excrementigallinarum</name>
    <dbReference type="NCBI Taxonomy" id="2840670"/>
    <lineage>
        <taxon>Bacteria</taxon>
        <taxon>Bacillati</taxon>
        <taxon>Bacillota</taxon>
        <taxon>Bacilli</taxon>
        <taxon>Candidatus Aphodocola</taxon>
    </lineage>
</organism>
<dbReference type="SUPFAM" id="SSF56349">
    <property type="entry name" value="DNA breaking-rejoining enzymes"/>
    <property type="match status" value="1"/>
</dbReference>
<dbReference type="EMBL" id="DVMT01000012">
    <property type="protein sequence ID" value="HIU39821.1"/>
    <property type="molecule type" value="Genomic_DNA"/>
</dbReference>
<dbReference type="GO" id="GO:0006310">
    <property type="term" value="P:DNA recombination"/>
    <property type="evidence" value="ECO:0007669"/>
    <property type="project" value="UniProtKB-KW"/>
</dbReference>
<dbReference type="Pfam" id="PF14659">
    <property type="entry name" value="Phage_int_SAM_3"/>
    <property type="match status" value="1"/>
</dbReference>
<evidence type="ECO:0000313" key="7">
    <source>
        <dbReference type="Proteomes" id="UP000824074"/>
    </source>
</evidence>
<dbReference type="CDD" id="cd01189">
    <property type="entry name" value="INT_ICEBs1_C_like"/>
    <property type="match status" value="1"/>
</dbReference>
<evidence type="ECO:0000256" key="3">
    <source>
        <dbReference type="ARBA" id="ARBA00023125"/>
    </source>
</evidence>
<reference evidence="6" key="2">
    <citation type="journal article" date="2021" name="PeerJ">
        <title>Extensive microbial diversity within the chicken gut microbiome revealed by metagenomics and culture.</title>
        <authorList>
            <person name="Gilroy R."/>
            <person name="Ravi A."/>
            <person name="Getino M."/>
            <person name="Pursley I."/>
            <person name="Horton D.L."/>
            <person name="Alikhan N.F."/>
            <person name="Baker D."/>
            <person name="Gharbi K."/>
            <person name="Hall N."/>
            <person name="Watson M."/>
            <person name="Adriaenssens E.M."/>
            <person name="Foster-Nyarko E."/>
            <person name="Jarju S."/>
            <person name="Secka A."/>
            <person name="Antonio M."/>
            <person name="Oren A."/>
            <person name="Chaudhuri R.R."/>
            <person name="La Ragione R."/>
            <person name="Hildebrand F."/>
            <person name="Pallen M.J."/>
        </authorList>
    </citation>
    <scope>NUCLEOTIDE SEQUENCE</scope>
    <source>
        <strain evidence="6">CHK193-30670</strain>
    </source>
</reference>
<dbReference type="Pfam" id="PF00589">
    <property type="entry name" value="Phage_integrase"/>
    <property type="match status" value="1"/>
</dbReference>
<dbReference type="Proteomes" id="UP000824074">
    <property type="component" value="Unassembled WGS sequence"/>
</dbReference>
<dbReference type="Gene3D" id="1.10.443.10">
    <property type="entry name" value="Intergrase catalytic core"/>
    <property type="match status" value="1"/>
</dbReference>
<dbReference type="InterPro" id="IPR013762">
    <property type="entry name" value="Integrase-like_cat_sf"/>
</dbReference>
<dbReference type="GO" id="GO:0015074">
    <property type="term" value="P:DNA integration"/>
    <property type="evidence" value="ECO:0007669"/>
    <property type="project" value="UniProtKB-KW"/>
</dbReference>
<gene>
    <name evidence="6" type="ORF">IAB68_00775</name>
</gene>
<dbReference type="InterPro" id="IPR010998">
    <property type="entry name" value="Integrase_recombinase_N"/>
</dbReference>
<protein>
    <submittedName>
        <fullName evidence="6">Site-specific integrase</fullName>
    </submittedName>
</protein>
<evidence type="ECO:0000256" key="1">
    <source>
        <dbReference type="ARBA" id="ARBA00008857"/>
    </source>
</evidence>
<evidence type="ECO:0000256" key="4">
    <source>
        <dbReference type="ARBA" id="ARBA00023172"/>
    </source>
</evidence>